<protein>
    <submittedName>
        <fullName evidence="1">Uncharacterized protein</fullName>
    </submittedName>
</protein>
<proteinExistence type="predicted"/>
<dbReference type="Gene3D" id="2.60.40.10">
    <property type="entry name" value="Immunoglobulins"/>
    <property type="match status" value="1"/>
</dbReference>
<dbReference type="EMBL" id="FNAE01000009">
    <property type="protein sequence ID" value="SDF58660.1"/>
    <property type="molecule type" value="Genomic_DNA"/>
</dbReference>
<gene>
    <name evidence="1" type="ORF">SAMN05216575_1096</name>
</gene>
<dbReference type="InterPro" id="IPR013783">
    <property type="entry name" value="Ig-like_fold"/>
</dbReference>
<reference evidence="1 2" key="1">
    <citation type="submission" date="2016-10" db="EMBL/GenBank/DDBJ databases">
        <authorList>
            <person name="de Groot N.N."/>
        </authorList>
    </citation>
    <scope>NUCLEOTIDE SEQUENCE [LARGE SCALE GENOMIC DNA]</scope>
    <source>
        <strain evidence="1 2">JCM 10630</strain>
    </source>
</reference>
<evidence type="ECO:0000313" key="2">
    <source>
        <dbReference type="Proteomes" id="UP000182413"/>
    </source>
</evidence>
<dbReference type="AlphaFoldDB" id="A0A1G7MBW9"/>
<accession>A0A1G7MBW9</accession>
<sequence>MAGLVAVLSGCNAVMLGNVVTGCAMRPAPVLMPEELPVARAGEPYEVRLDVINASTPISKLLVAPSQPLPDGLELLHVRPETHGVIRGVPIRPGRYEVRVYGNTFGTQCTGQDLERLYRLEVR</sequence>
<evidence type="ECO:0000313" key="1">
    <source>
        <dbReference type="EMBL" id="SDF58660.1"/>
    </source>
</evidence>
<organism evidence="1 2">
    <name type="scientific">Ectopseudomonas alcaliphila</name>
    <dbReference type="NCBI Taxonomy" id="101564"/>
    <lineage>
        <taxon>Bacteria</taxon>
        <taxon>Pseudomonadati</taxon>
        <taxon>Pseudomonadota</taxon>
        <taxon>Gammaproteobacteria</taxon>
        <taxon>Pseudomonadales</taxon>
        <taxon>Pseudomonadaceae</taxon>
        <taxon>Ectopseudomonas</taxon>
    </lineage>
</organism>
<name>A0A1G7MBW9_9GAMM</name>
<dbReference type="Proteomes" id="UP000182413">
    <property type="component" value="Unassembled WGS sequence"/>
</dbReference>